<dbReference type="GO" id="GO:0019478">
    <property type="term" value="P:D-amino acid catabolic process"/>
    <property type="evidence" value="ECO:0007669"/>
    <property type="project" value="TreeGrafter"/>
</dbReference>
<dbReference type="PANTHER" id="PTHR11530">
    <property type="entry name" value="D-AMINO ACID OXIDASE"/>
    <property type="match status" value="1"/>
</dbReference>
<dbReference type="SUPFAM" id="SSF51971">
    <property type="entry name" value="Nucleotide-binding domain"/>
    <property type="match status" value="1"/>
</dbReference>
<evidence type="ECO:0000313" key="5">
    <source>
        <dbReference type="Ensembl" id="ENSCSAVP00000018341.1"/>
    </source>
</evidence>
<keyword evidence="4" id="KW-0560">Oxidoreductase</keyword>
<keyword evidence="3" id="KW-0274">FAD</keyword>
<evidence type="ECO:0000256" key="1">
    <source>
        <dbReference type="ARBA" id="ARBA00001974"/>
    </source>
</evidence>
<evidence type="ECO:0000256" key="4">
    <source>
        <dbReference type="ARBA" id="ARBA00023002"/>
    </source>
</evidence>
<dbReference type="Ensembl" id="ENSCSAVT00000018541.1">
    <property type="protein sequence ID" value="ENSCSAVP00000018341.1"/>
    <property type="gene ID" value="ENSCSAVG00000010772.1"/>
</dbReference>
<reference evidence="6" key="1">
    <citation type="submission" date="2003-08" db="EMBL/GenBank/DDBJ databases">
        <authorList>
            <person name="Birren B."/>
            <person name="Nusbaum C."/>
            <person name="Abebe A."/>
            <person name="Abouelleil A."/>
            <person name="Adekoya E."/>
            <person name="Ait-zahra M."/>
            <person name="Allen N."/>
            <person name="Allen T."/>
            <person name="An P."/>
            <person name="Anderson M."/>
            <person name="Anderson S."/>
            <person name="Arachchi H."/>
            <person name="Armbruster J."/>
            <person name="Bachantsang P."/>
            <person name="Baldwin J."/>
            <person name="Barry A."/>
            <person name="Bayul T."/>
            <person name="Blitshsteyn B."/>
            <person name="Bloom T."/>
            <person name="Blye J."/>
            <person name="Boguslavskiy L."/>
            <person name="Borowsky M."/>
            <person name="Boukhgalter B."/>
            <person name="Brunache A."/>
            <person name="Butler J."/>
            <person name="Calixte N."/>
            <person name="Calvo S."/>
            <person name="Camarata J."/>
            <person name="Campo K."/>
            <person name="Chang J."/>
            <person name="Cheshatsang Y."/>
            <person name="Citroen M."/>
            <person name="Collymore A."/>
            <person name="Considine T."/>
            <person name="Cook A."/>
            <person name="Cooke P."/>
            <person name="Corum B."/>
            <person name="Cuomo C."/>
            <person name="David R."/>
            <person name="Dawoe T."/>
            <person name="Degray S."/>
            <person name="Dodge S."/>
            <person name="Dooley K."/>
            <person name="Dorje P."/>
            <person name="Dorjee K."/>
            <person name="Dorris L."/>
            <person name="Duffey N."/>
            <person name="Dupes A."/>
            <person name="Elkins T."/>
            <person name="Engels R."/>
            <person name="Erickson J."/>
            <person name="Farina A."/>
            <person name="Faro S."/>
            <person name="Ferreira P."/>
            <person name="Fischer H."/>
            <person name="Fitzgerald M."/>
            <person name="Foley K."/>
            <person name="Gage D."/>
            <person name="Galagan J."/>
            <person name="Gearin G."/>
            <person name="Gnerre S."/>
            <person name="Gnirke A."/>
            <person name="Goyette A."/>
            <person name="Graham J."/>
            <person name="Grandbois E."/>
            <person name="Gyaltsen K."/>
            <person name="Hafez N."/>
            <person name="Hagopian D."/>
            <person name="Hagos B."/>
            <person name="Hall J."/>
            <person name="Hatcher B."/>
            <person name="Heller A."/>
            <person name="Higgins H."/>
            <person name="Honan T."/>
            <person name="Horn A."/>
            <person name="Houde N."/>
            <person name="Hughes L."/>
            <person name="Hulme W."/>
            <person name="Husby E."/>
            <person name="Iliev I."/>
            <person name="Jaffe D."/>
            <person name="Jones C."/>
            <person name="Kamal M."/>
            <person name="Kamat A."/>
            <person name="Kamvysselis M."/>
            <person name="Karlsson E."/>
            <person name="Kells C."/>
            <person name="Kieu A."/>
            <person name="Kisner P."/>
            <person name="Kodira C."/>
            <person name="Kulbokas E."/>
            <person name="Labutti K."/>
            <person name="Lama D."/>
            <person name="Landers T."/>
            <person name="Leger J."/>
            <person name="Levine S."/>
            <person name="Lewis D."/>
            <person name="Lewis T."/>
            <person name="Lindblad-toh K."/>
            <person name="Liu X."/>
            <person name="Lokyitsang T."/>
            <person name="Lokyitsang Y."/>
            <person name="Lucien O."/>
            <person name="Lui A."/>
            <person name="Ma L.J."/>
            <person name="Mabbitt R."/>
            <person name="Macdonald J."/>
            <person name="Maclean C."/>
            <person name="Major J."/>
            <person name="Manning J."/>
            <person name="Marabella R."/>
            <person name="Maru K."/>
            <person name="Matthews C."/>
            <person name="Mauceli E."/>
            <person name="Mccarthy M."/>
            <person name="Mcdonough S."/>
            <person name="Mcghee T."/>
            <person name="Meldrim J."/>
            <person name="Meneus L."/>
            <person name="Mesirov J."/>
            <person name="Mihalev A."/>
            <person name="Mihova T."/>
            <person name="Mikkelsen T."/>
            <person name="Mlenga V."/>
            <person name="Moru K."/>
            <person name="Mozes J."/>
            <person name="Mulrain L."/>
            <person name="Munson G."/>
            <person name="Naylor J."/>
            <person name="Newes C."/>
            <person name="Nguyen C."/>
            <person name="Nguyen N."/>
            <person name="Nguyen T."/>
            <person name="Nicol R."/>
            <person name="Nielsen C."/>
            <person name="Nizzari M."/>
            <person name="Norbu C."/>
            <person name="Norbu N."/>
            <person name="O'donnell P."/>
            <person name="Okoawo O."/>
            <person name="O'leary S."/>
            <person name="Omotosho B."/>
            <person name="O'neill K."/>
            <person name="Osman S."/>
            <person name="Parker S."/>
            <person name="Perrin D."/>
            <person name="Phunkhang P."/>
            <person name="Piqani B."/>
            <person name="Purcell S."/>
            <person name="Rachupka T."/>
            <person name="Ramasamy U."/>
            <person name="Rameau R."/>
            <person name="Ray V."/>
            <person name="Raymond C."/>
            <person name="Retta R."/>
            <person name="Richardson S."/>
            <person name="Rise C."/>
            <person name="Rodriguez J."/>
            <person name="Rogers J."/>
            <person name="Rogov P."/>
            <person name="Rutman M."/>
            <person name="Schupbach R."/>
            <person name="Seaman C."/>
            <person name="Settipalli S."/>
            <person name="Sharpe T."/>
            <person name="Sheridan J."/>
            <person name="Sherpa N."/>
            <person name="Shi J."/>
            <person name="Smirnov S."/>
            <person name="Smith C."/>
            <person name="Sougnez C."/>
            <person name="Spencer B."/>
            <person name="Stalker J."/>
            <person name="Stange-thomann N."/>
            <person name="Stavropoulos S."/>
            <person name="Stetson K."/>
            <person name="Stone C."/>
            <person name="Stone S."/>
            <person name="Stubbs M."/>
            <person name="Talamas J."/>
            <person name="Tchuinga P."/>
            <person name="Tenzing P."/>
            <person name="Tesfaye S."/>
            <person name="Theodore J."/>
            <person name="Thoulutsang Y."/>
            <person name="Topham K."/>
            <person name="Towey S."/>
            <person name="Tsamla T."/>
            <person name="Tsomo N."/>
            <person name="Vallee D."/>
            <person name="Vassiliev H."/>
            <person name="Venkataraman V."/>
            <person name="Vinson J."/>
            <person name="Vo A."/>
            <person name="Wade C."/>
            <person name="Wang S."/>
            <person name="Wangchuk T."/>
            <person name="Wangdi T."/>
            <person name="Whittaker C."/>
            <person name="Wilkinson J."/>
            <person name="Wu Y."/>
            <person name="Wyman D."/>
            <person name="Yadav S."/>
            <person name="Yang S."/>
            <person name="Yang X."/>
            <person name="Yeager S."/>
            <person name="Yee E."/>
            <person name="Young G."/>
            <person name="Zainoun J."/>
            <person name="Zembeck L."/>
            <person name="Zimmer A."/>
            <person name="Zody M."/>
            <person name="Lander E."/>
        </authorList>
    </citation>
    <scope>NUCLEOTIDE SEQUENCE [LARGE SCALE GENOMIC DNA]</scope>
</reference>
<evidence type="ECO:0000256" key="2">
    <source>
        <dbReference type="ARBA" id="ARBA00022630"/>
    </source>
</evidence>
<organism evidence="5 6">
    <name type="scientific">Ciona savignyi</name>
    <name type="common">Pacific transparent sea squirt</name>
    <dbReference type="NCBI Taxonomy" id="51511"/>
    <lineage>
        <taxon>Eukaryota</taxon>
        <taxon>Metazoa</taxon>
        <taxon>Chordata</taxon>
        <taxon>Tunicata</taxon>
        <taxon>Ascidiacea</taxon>
        <taxon>Phlebobranchia</taxon>
        <taxon>Cionidae</taxon>
        <taxon>Ciona</taxon>
    </lineage>
</organism>
<dbReference type="GO" id="GO:0005737">
    <property type="term" value="C:cytoplasm"/>
    <property type="evidence" value="ECO:0007669"/>
    <property type="project" value="TreeGrafter"/>
</dbReference>
<accession>H2ZL75</accession>
<dbReference type="GO" id="GO:0071949">
    <property type="term" value="F:FAD binding"/>
    <property type="evidence" value="ECO:0007669"/>
    <property type="project" value="InterPro"/>
</dbReference>
<dbReference type="PANTHER" id="PTHR11530:SF15">
    <property type="entry name" value="D-AMINO-ACID OXIDASE"/>
    <property type="match status" value="1"/>
</dbReference>
<evidence type="ECO:0000256" key="3">
    <source>
        <dbReference type="ARBA" id="ARBA00022827"/>
    </source>
</evidence>
<dbReference type="HOGENOM" id="CLU_1340217_0_0_1"/>
<comment type="cofactor">
    <cofactor evidence="1">
        <name>FAD</name>
        <dbReference type="ChEBI" id="CHEBI:57692"/>
    </cofactor>
</comment>
<name>H2ZL75_CIOSA</name>
<keyword evidence="2" id="KW-0285">Flavoprotein</keyword>
<dbReference type="GO" id="GO:0003884">
    <property type="term" value="F:D-amino-acid oxidase activity"/>
    <property type="evidence" value="ECO:0007669"/>
    <property type="project" value="InterPro"/>
</dbReference>
<dbReference type="InParanoid" id="H2ZL75"/>
<keyword evidence="6" id="KW-1185">Reference proteome</keyword>
<reference evidence="5" key="3">
    <citation type="submission" date="2025-09" db="UniProtKB">
        <authorList>
            <consortium name="Ensembl"/>
        </authorList>
    </citation>
    <scope>IDENTIFICATION</scope>
</reference>
<evidence type="ECO:0008006" key="7">
    <source>
        <dbReference type="Google" id="ProtNLM"/>
    </source>
</evidence>
<reference evidence="5" key="2">
    <citation type="submission" date="2025-08" db="UniProtKB">
        <authorList>
            <consortium name="Ensembl"/>
        </authorList>
    </citation>
    <scope>IDENTIFICATION</scope>
</reference>
<protein>
    <recommendedName>
        <fullName evidence="7">FAD dependent oxidoreductase domain-containing protein</fullName>
    </recommendedName>
</protein>
<dbReference type="AlphaFoldDB" id="H2ZL75"/>
<sequence length="205" mass="23307">MNRTEDRIFDSPEVTGFVRKTAEHCKSMDKHTALKAGVNLRDMFWLCNAKTPQEAQTRVEFFSRTCLTVEEATDQELQELGYDRSNPPNNHQLIFDDPVSAETLYYHKAKVFVIDTSVYMPWLKSLLQGLKNAATGRPRVTFVQRKVTRLSEFTNANIVVNCSGLGAKEIANDNAMVPIRGQYVRIRAPAIQALHFADHSFICPR</sequence>
<dbReference type="Gene3D" id="3.40.50.720">
    <property type="entry name" value="NAD(P)-binding Rossmann-like Domain"/>
    <property type="match status" value="1"/>
</dbReference>
<dbReference type="Proteomes" id="UP000007875">
    <property type="component" value="Unassembled WGS sequence"/>
</dbReference>
<proteinExistence type="predicted"/>
<dbReference type="InterPro" id="IPR023209">
    <property type="entry name" value="DAO"/>
</dbReference>
<evidence type="ECO:0000313" key="6">
    <source>
        <dbReference type="Proteomes" id="UP000007875"/>
    </source>
</evidence>
<dbReference type="STRING" id="51511.ENSCSAVP00000018341"/>